<evidence type="ECO:0000256" key="1">
    <source>
        <dbReference type="SAM" id="MobiDB-lite"/>
    </source>
</evidence>
<dbReference type="EMBL" id="JACEEZ010025993">
    <property type="protein sequence ID" value="KAG0695588.1"/>
    <property type="molecule type" value="Genomic_DNA"/>
</dbReference>
<gene>
    <name evidence="2" type="ORF">GWK47_026837</name>
</gene>
<comment type="caution">
    <text evidence="2">The sequence shown here is derived from an EMBL/GenBank/DDBJ whole genome shotgun (WGS) entry which is preliminary data.</text>
</comment>
<protein>
    <recommendedName>
        <fullName evidence="4">Tesmin/TSO1-like CXC domain-containing protein</fullName>
    </recommendedName>
</protein>
<evidence type="ECO:0008006" key="4">
    <source>
        <dbReference type="Google" id="ProtNLM"/>
    </source>
</evidence>
<evidence type="ECO:0000313" key="2">
    <source>
        <dbReference type="EMBL" id="KAG0695588.1"/>
    </source>
</evidence>
<feature type="region of interest" description="Disordered" evidence="1">
    <location>
        <begin position="166"/>
        <end position="185"/>
    </location>
</feature>
<feature type="compositionally biased region" description="Acidic residues" evidence="1">
    <location>
        <begin position="175"/>
        <end position="185"/>
    </location>
</feature>
<proteinExistence type="predicted"/>
<reference evidence="2" key="1">
    <citation type="submission" date="2020-07" db="EMBL/GenBank/DDBJ databases">
        <title>The High-quality genome of the commercially important snow crab, Chionoecetes opilio.</title>
        <authorList>
            <person name="Jeong J.-H."/>
            <person name="Ryu S."/>
        </authorList>
    </citation>
    <scope>NUCLEOTIDE SEQUENCE</scope>
    <source>
        <strain evidence="2">MADBK_172401_WGS</strain>
        <tissue evidence="2">Digestive gland</tissue>
    </source>
</reference>
<evidence type="ECO:0000313" key="3">
    <source>
        <dbReference type="Proteomes" id="UP000770661"/>
    </source>
</evidence>
<dbReference type="OrthoDB" id="8195485at2759"/>
<sequence>MDKTYQDAFHELGRSWEVSPELFEKLQEITCHIVLPSTHTTEVNKLRYELFCARRGEVESSQLPPCGGLPLHACTTCKLPGCDLEEKSAEPAICCEPTDCGWMTDEDGKLAVNWMRGSPAPDAVMQLLSCKCVRSCELPKCTCLSNGLKCTDMCRLQTCQNKAIEEEPVAQQSDSESDVDDIEED</sequence>
<dbReference type="AlphaFoldDB" id="A0A8J8WC50"/>
<organism evidence="2 3">
    <name type="scientific">Chionoecetes opilio</name>
    <name type="common">Atlantic snow crab</name>
    <name type="synonym">Cancer opilio</name>
    <dbReference type="NCBI Taxonomy" id="41210"/>
    <lineage>
        <taxon>Eukaryota</taxon>
        <taxon>Metazoa</taxon>
        <taxon>Ecdysozoa</taxon>
        <taxon>Arthropoda</taxon>
        <taxon>Crustacea</taxon>
        <taxon>Multicrustacea</taxon>
        <taxon>Malacostraca</taxon>
        <taxon>Eumalacostraca</taxon>
        <taxon>Eucarida</taxon>
        <taxon>Decapoda</taxon>
        <taxon>Pleocyemata</taxon>
        <taxon>Brachyura</taxon>
        <taxon>Eubrachyura</taxon>
        <taxon>Majoidea</taxon>
        <taxon>Majidae</taxon>
        <taxon>Chionoecetes</taxon>
    </lineage>
</organism>
<accession>A0A8J8WC50</accession>
<keyword evidence="3" id="KW-1185">Reference proteome</keyword>
<name>A0A8J8WC50_CHIOP</name>
<dbReference type="Proteomes" id="UP000770661">
    <property type="component" value="Unassembled WGS sequence"/>
</dbReference>